<evidence type="ECO:0008006" key="5">
    <source>
        <dbReference type="Google" id="ProtNLM"/>
    </source>
</evidence>
<dbReference type="SUPFAM" id="SSF141868">
    <property type="entry name" value="EAL domain-like"/>
    <property type="match status" value="1"/>
</dbReference>
<dbReference type="Pfam" id="PF00990">
    <property type="entry name" value="GGDEF"/>
    <property type="match status" value="1"/>
</dbReference>
<evidence type="ECO:0000259" key="1">
    <source>
        <dbReference type="PROSITE" id="PS50883"/>
    </source>
</evidence>
<dbReference type="EMBL" id="CP155573">
    <property type="protein sequence ID" value="XFO63931.1"/>
    <property type="molecule type" value="Genomic_DNA"/>
</dbReference>
<reference evidence="3" key="1">
    <citation type="submission" date="2024-05" db="EMBL/GenBank/DDBJ databases">
        <title>Isolation and characterization of Sporomusa carbonis sp. nov., a carboxydotrophic hydrogenogen in the genus of Sporomusa isolated from a charcoal burning pile.</title>
        <authorList>
            <person name="Boeer T."/>
            <person name="Rosenbaum F."/>
            <person name="Eysell L."/>
            <person name="Mueller V."/>
            <person name="Daniel R."/>
            <person name="Poehlein A."/>
        </authorList>
    </citation>
    <scope>NUCLEOTIDE SEQUENCE [LARGE SCALE GENOMIC DNA]</scope>
    <source>
        <strain evidence="3">DSM 10669</strain>
    </source>
</reference>
<dbReference type="NCBIfam" id="TIGR00229">
    <property type="entry name" value="sensory_box"/>
    <property type="match status" value="1"/>
</dbReference>
<dbReference type="CDD" id="cd00130">
    <property type="entry name" value="PAS"/>
    <property type="match status" value="1"/>
</dbReference>
<dbReference type="InterPro" id="IPR052155">
    <property type="entry name" value="Biofilm_reg_signaling"/>
</dbReference>
<dbReference type="InterPro" id="IPR001633">
    <property type="entry name" value="EAL_dom"/>
</dbReference>
<keyword evidence="4" id="KW-1185">Reference proteome</keyword>
<dbReference type="NCBIfam" id="TIGR00254">
    <property type="entry name" value="GGDEF"/>
    <property type="match status" value="1"/>
</dbReference>
<evidence type="ECO:0000313" key="4">
    <source>
        <dbReference type="Proteomes" id="UP000216752"/>
    </source>
</evidence>
<dbReference type="PANTHER" id="PTHR44757:SF2">
    <property type="entry name" value="BIOFILM ARCHITECTURE MAINTENANCE PROTEIN MBAA"/>
    <property type="match status" value="1"/>
</dbReference>
<sequence length="581" mass="66058">MELAQAKSFFIEVRNKLIKARKLGDLDYNLKNKKNIVKNNTITNVLGTYKKLAKRANDIILFVKPNGDIMAVNDVALYKYGYSRKELLAMNVFGIRIDEQSVVAGDLKTSEEKGILFETVHRKKDGSLINVQVNSQGTTIAGKKVIISVIRDITERKNMEEKLHYVARHDYLTGLPNQYYLIEYICQMRKKSSLKTSAILLANIDNFKIVNDTYGYSAGNSILIQIVKCFQFNLREHDFFVRLGKDEFAIIMPNIDKEEATLLANKLLAVLKQENFILGENFFKVSVSIGVGFIETIQDIDNAFSYADVAMRTAKEQGKNRVVVIQKMEDRMKVIENNRILTQVIDAIKKNKFKLFLQPICKIGNDVLHYEALIRMIDDQGEILMPAAFIPVAERYGLMSQIDQWVIGTAIKMLESRNDLNIFVNISGESLGDDSILQFIESHIRNSIINPCRIGFEITETTAIKNITKAEQWIHRLKALGCCFALDDFGVGFSSFSHLQKLPVDYLKIDGSFIRDLDSDNTKRALVQAMNVVAHTLGKKTIAEFVENASIWKILNELNIDYGQGYYLGMPEPIFKVNLLR</sequence>
<dbReference type="CDD" id="cd01949">
    <property type="entry name" value="GGDEF"/>
    <property type="match status" value="1"/>
</dbReference>
<feature type="domain" description="EAL" evidence="1">
    <location>
        <begin position="337"/>
        <end position="581"/>
    </location>
</feature>
<dbReference type="SMART" id="SM00267">
    <property type="entry name" value="GGDEF"/>
    <property type="match status" value="1"/>
</dbReference>
<dbReference type="Gene3D" id="3.20.20.450">
    <property type="entry name" value="EAL domain"/>
    <property type="match status" value="1"/>
</dbReference>
<dbReference type="PROSITE" id="PS50883">
    <property type="entry name" value="EAL"/>
    <property type="match status" value="1"/>
</dbReference>
<gene>
    <name evidence="3" type="ORF">SPSIL_000100</name>
</gene>
<dbReference type="Proteomes" id="UP000216752">
    <property type="component" value="Chromosome"/>
</dbReference>
<dbReference type="PROSITE" id="PS50887">
    <property type="entry name" value="GGDEF"/>
    <property type="match status" value="1"/>
</dbReference>
<dbReference type="InterPro" id="IPR000160">
    <property type="entry name" value="GGDEF_dom"/>
</dbReference>
<dbReference type="SMART" id="SM00052">
    <property type="entry name" value="EAL"/>
    <property type="match status" value="1"/>
</dbReference>
<feature type="domain" description="GGDEF" evidence="2">
    <location>
        <begin position="195"/>
        <end position="327"/>
    </location>
</feature>
<dbReference type="Gene3D" id="3.30.70.270">
    <property type="match status" value="1"/>
</dbReference>
<dbReference type="InterPro" id="IPR043128">
    <property type="entry name" value="Rev_trsase/Diguanyl_cyclase"/>
</dbReference>
<organism evidence="3 4">
    <name type="scientific">Sporomusa silvacetica DSM 10669</name>
    <dbReference type="NCBI Taxonomy" id="1123289"/>
    <lineage>
        <taxon>Bacteria</taxon>
        <taxon>Bacillati</taxon>
        <taxon>Bacillota</taxon>
        <taxon>Negativicutes</taxon>
        <taxon>Selenomonadales</taxon>
        <taxon>Sporomusaceae</taxon>
        <taxon>Sporomusa</taxon>
    </lineage>
</organism>
<dbReference type="InterPro" id="IPR035965">
    <property type="entry name" value="PAS-like_dom_sf"/>
</dbReference>
<dbReference type="InterPro" id="IPR000014">
    <property type="entry name" value="PAS"/>
</dbReference>
<proteinExistence type="predicted"/>
<dbReference type="Pfam" id="PF00563">
    <property type="entry name" value="EAL"/>
    <property type="match status" value="1"/>
</dbReference>
<protein>
    <recommendedName>
        <fullName evidence="5">Cyclic di-GMP phosphodiesterase Gmr</fullName>
    </recommendedName>
</protein>
<dbReference type="Pfam" id="PF13426">
    <property type="entry name" value="PAS_9"/>
    <property type="match status" value="1"/>
</dbReference>
<accession>A0ABZ3IE45</accession>
<dbReference type="InterPro" id="IPR035919">
    <property type="entry name" value="EAL_sf"/>
</dbReference>
<dbReference type="CDD" id="cd01948">
    <property type="entry name" value="EAL"/>
    <property type="match status" value="1"/>
</dbReference>
<dbReference type="InterPro" id="IPR029787">
    <property type="entry name" value="Nucleotide_cyclase"/>
</dbReference>
<dbReference type="Gene3D" id="3.30.450.20">
    <property type="entry name" value="PAS domain"/>
    <property type="match status" value="1"/>
</dbReference>
<dbReference type="SUPFAM" id="SSF55073">
    <property type="entry name" value="Nucleotide cyclase"/>
    <property type="match status" value="1"/>
</dbReference>
<evidence type="ECO:0000259" key="2">
    <source>
        <dbReference type="PROSITE" id="PS50887"/>
    </source>
</evidence>
<name>A0ABZ3IE45_9FIRM</name>
<dbReference type="SUPFAM" id="SSF55785">
    <property type="entry name" value="PYP-like sensor domain (PAS domain)"/>
    <property type="match status" value="1"/>
</dbReference>
<dbReference type="PANTHER" id="PTHR44757">
    <property type="entry name" value="DIGUANYLATE CYCLASE DGCP"/>
    <property type="match status" value="1"/>
</dbReference>
<dbReference type="RefSeq" id="WP_094602738.1">
    <property type="nucleotide sequence ID" value="NZ_CP155573.1"/>
</dbReference>
<evidence type="ECO:0000313" key="3">
    <source>
        <dbReference type="EMBL" id="XFO63931.1"/>
    </source>
</evidence>